<evidence type="ECO:0000256" key="4">
    <source>
        <dbReference type="ARBA" id="ARBA00022777"/>
    </source>
</evidence>
<protein>
    <recommendedName>
        <fullName evidence="7">Phosphofructokinase domain-containing protein</fullName>
    </recommendedName>
</protein>
<keyword evidence="2" id="KW-0808">Transferase</keyword>
<dbReference type="InterPro" id="IPR015912">
    <property type="entry name" value="Phosphofructokinase_CS"/>
</dbReference>
<dbReference type="GO" id="GO:0003872">
    <property type="term" value="F:6-phosphofructokinase activity"/>
    <property type="evidence" value="ECO:0007669"/>
    <property type="project" value="UniProtKB-EC"/>
</dbReference>
<dbReference type="EMBL" id="CAXKWB010008407">
    <property type="protein sequence ID" value="CAL4091022.1"/>
    <property type="molecule type" value="Genomic_DNA"/>
</dbReference>
<dbReference type="GO" id="GO:0005524">
    <property type="term" value="F:ATP binding"/>
    <property type="evidence" value="ECO:0007669"/>
    <property type="project" value="TreeGrafter"/>
</dbReference>
<evidence type="ECO:0000256" key="3">
    <source>
        <dbReference type="ARBA" id="ARBA00022723"/>
    </source>
</evidence>
<comment type="caution">
    <text evidence="8">The sequence shown here is derived from an EMBL/GenBank/DDBJ whole genome shotgun (WGS) entry which is preliminary data.</text>
</comment>
<evidence type="ECO:0000256" key="2">
    <source>
        <dbReference type="ARBA" id="ARBA00022679"/>
    </source>
</evidence>
<name>A0AAV2QPL4_MEGNR</name>
<dbReference type="PANTHER" id="PTHR13697:SF4">
    <property type="entry name" value="ATP-DEPENDENT 6-PHOSPHOFRUCTOKINASE"/>
    <property type="match status" value="1"/>
</dbReference>
<feature type="non-terminal residue" evidence="8">
    <location>
        <position position="1"/>
    </location>
</feature>
<dbReference type="PROSITE" id="PS00433">
    <property type="entry name" value="PHOSPHOFRUCTOKINASE"/>
    <property type="match status" value="1"/>
</dbReference>
<proteinExistence type="predicted"/>
<dbReference type="AlphaFoldDB" id="A0AAV2QPL4"/>
<keyword evidence="3" id="KW-0479">Metal-binding</keyword>
<dbReference type="InterPro" id="IPR000023">
    <property type="entry name" value="Phosphofructokinase_dom"/>
</dbReference>
<sequence>DVQLMGAKMSQGVVRGLVLRNGYSNKNYTTEFISRLFAEEGKGIFTVRTNVLGHMQQGGTPSAFDRNMGVKMATKVVVWMSETMKKYRQPDGSVMCDTKDTAVLLGLRKSRYLFQPVIDLQDDVNWKQNIPLMQWWMMLRPLNRILGENQVDADYSESLARAKLY</sequence>
<dbReference type="GO" id="GO:0016208">
    <property type="term" value="F:AMP binding"/>
    <property type="evidence" value="ECO:0007669"/>
    <property type="project" value="TreeGrafter"/>
</dbReference>
<dbReference type="GO" id="GO:0061621">
    <property type="term" value="P:canonical glycolysis"/>
    <property type="evidence" value="ECO:0007669"/>
    <property type="project" value="TreeGrafter"/>
</dbReference>
<dbReference type="GO" id="GO:0005945">
    <property type="term" value="C:6-phosphofructokinase complex"/>
    <property type="evidence" value="ECO:0007669"/>
    <property type="project" value="TreeGrafter"/>
</dbReference>
<evidence type="ECO:0000256" key="6">
    <source>
        <dbReference type="ARBA" id="ARBA00048070"/>
    </source>
</evidence>
<dbReference type="GO" id="GO:0046872">
    <property type="term" value="F:metal ion binding"/>
    <property type="evidence" value="ECO:0007669"/>
    <property type="project" value="UniProtKB-KW"/>
</dbReference>
<feature type="domain" description="Phosphofructokinase" evidence="7">
    <location>
        <begin position="18"/>
        <end position="79"/>
    </location>
</feature>
<accession>A0AAV2QPL4</accession>
<keyword evidence="4" id="KW-0418">Kinase</keyword>
<evidence type="ECO:0000256" key="5">
    <source>
        <dbReference type="ARBA" id="ARBA00022842"/>
    </source>
</evidence>
<comment type="catalytic activity">
    <reaction evidence="6">
        <text>beta-D-fructose 6-phosphate + ATP = beta-D-fructose 1,6-bisphosphate + ADP + H(+)</text>
        <dbReference type="Rhea" id="RHEA:16109"/>
        <dbReference type="ChEBI" id="CHEBI:15378"/>
        <dbReference type="ChEBI" id="CHEBI:30616"/>
        <dbReference type="ChEBI" id="CHEBI:32966"/>
        <dbReference type="ChEBI" id="CHEBI:57634"/>
        <dbReference type="ChEBI" id="CHEBI:456216"/>
        <dbReference type="EC" id="2.7.1.11"/>
    </reaction>
</comment>
<dbReference type="Gene3D" id="3.40.50.450">
    <property type="match status" value="1"/>
</dbReference>
<gene>
    <name evidence="8" type="ORF">MNOR_LOCUS14193</name>
</gene>
<dbReference type="Pfam" id="PF00365">
    <property type="entry name" value="PFK"/>
    <property type="match status" value="1"/>
</dbReference>
<dbReference type="GO" id="GO:0070095">
    <property type="term" value="F:fructose-6-phosphate binding"/>
    <property type="evidence" value="ECO:0007669"/>
    <property type="project" value="TreeGrafter"/>
</dbReference>
<evidence type="ECO:0000256" key="1">
    <source>
        <dbReference type="ARBA" id="ARBA00022533"/>
    </source>
</evidence>
<dbReference type="PANTHER" id="PTHR13697">
    <property type="entry name" value="PHOSPHOFRUCTOKINASE"/>
    <property type="match status" value="1"/>
</dbReference>
<evidence type="ECO:0000313" key="8">
    <source>
        <dbReference type="EMBL" id="CAL4091022.1"/>
    </source>
</evidence>
<dbReference type="SUPFAM" id="SSF53784">
    <property type="entry name" value="Phosphofructokinase"/>
    <property type="match status" value="1"/>
</dbReference>
<dbReference type="GO" id="GO:0048029">
    <property type="term" value="F:monosaccharide binding"/>
    <property type="evidence" value="ECO:0007669"/>
    <property type="project" value="TreeGrafter"/>
</dbReference>
<dbReference type="InterPro" id="IPR035966">
    <property type="entry name" value="PKF_sf"/>
</dbReference>
<evidence type="ECO:0000259" key="7">
    <source>
        <dbReference type="Pfam" id="PF00365"/>
    </source>
</evidence>
<dbReference type="GO" id="GO:0030388">
    <property type="term" value="P:fructose 1,6-bisphosphate metabolic process"/>
    <property type="evidence" value="ECO:0007669"/>
    <property type="project" value="TreeGrafter"/>
</dbReference>
<dbReference type="Proteomes" id="UP001497623">
    <property type="component" value="Unassembled WGS sequence"/>
</dbReference>
<dbReference type="Gene3D" id="3.40.50.460">
    <property type="entry name" value="Phosphofructokinase domain"/>
    <property type="match status" value="1"/>
</dbReference>
<keyword evidence="1" id="KW-0021">Allosteric enzyme</keyword>
<reference evidence="8 9" key="1">
    <citation type="submission" date="2024-05" db="EMBL/GenBank/DDBJ databases">
        <authorList>
            <person name="Wallberg A."/>
        </authorList>
    </citation>
    <scope>NUCLEOTIDE SEQUENCE [LARGE SCALE GENOMIC DNA]</scope>
</reference>
<keyword evidence="9" id="KW-1185">Reference proteome</keyword>
<dbReference type="GO" id="GO:0006002">
    <property type="term" value="P:fructose 6-phosphate metabolic process"/>
    <property type="evidence" value="ECO:0007669"/>
    <property type="project" value="TreeGrafter"/>
</dbReference>
<dbReference type="GO" id="GO:0042802">
    <property type="term" value="F:identical protein binding"/>
    <property type="evidence" value="ECO:0007669"/>
    <property type="project" value="TreeGrafter"/>
</dbReference>
<organism evidence="8 9">
    <name type="scientific">Meganyctiphanes norvegica</name>
    <name type="common">Northern krill</name>
    <name type="synonym">Thysanopoda norvegica</name>
    <dbReference type="NCBI Taxonomy" id="48144"/>
    <lineage>
        <taxon>Eukaryota</taxon>
        <taxon>Metazoa</taxon>
        <taxon>Ecdysozoa</taxon>
        <taxon>Arthropoda</taxon>
        <taxon>Crustacea</taxon>
        <taxon>Multicrustacea</taxon>
        <taxon>Malacostraca</taxon>
        <taxon>Eumalacostraca</taxon>
        <taxon>Eucarida</taxon>
        <taxon>Euphausiacea</taxon>
        <taxon>Euphausiidae</taxon>
        <taxon>Meganyctiphanes</taxon>
    </lineage>
</organism>
<keyword evidence="5" id="KW-0460">Magnesium</keyword>
<evidence type="ECO:0000313" key="9">
    <source>
        <dbReference type="Proteomes" id="UP001497623"/>
    </source>
</evidence>